<dbReference type="GO" id="GO:0016020">
    <property type="term" value="C:membrane"/>
    <property type="evidence" value="ECO:0007669"/>
    <property type="project" value="InterPro"/>
</dbReference>
<feature type="transmembrane region" description="Helical" evidence="3">
    <location>
        <begin position="177"/>
        <end position="197"/>
    </location>
</feature>
<dbReference type="InterPro" id="IPR000620">
    <property type="entry name" value="EamA_dom"/>
</dbReference>
<dbReference type="KEGG" id="blr:BRLA_c039560"/>
<comment type="subcellular location">
    <subcellularLocation>
        <location evidence="1">Endomembrane system</location>
        <topology evidence="1">Multi-pass membrane protein</topology>
    </subcellularLocation>
</comment>
<comment type="similarity">
    <text evidence="2">Belongs to the EamA transporter family.</text>
</comment>
<dbReference type="InterPro" id="IPR037185">
    <property type="entry name" value="EmrE-like"/>
</dbReference>
<evidence type="ECO:0000259" key="4">
    <source>
        <dbReference type="Pfam" id="PF00892"/>
    </source>
</evidence>
<name>A0A075R8Q0_BRELA</name>
<feature type="transmembrane region" description="Helical" evidence="3">
    <location>
        <begin position="144"/>
        <end position="165"/>
    </location>
</feature>
<dbReference type="RefSeq" id="WP_003334781.1">
    <property type="nucleotide sequence ID" value="NZ_CP007806.1"/>
</dbReference>
<keyword evidence="3" id="KW-0472">Membrane</keyword>
<keyword evidence="3" id="KW-1133">Transmembrane helix</keyword>
<dbReference type="eggNOG" id="COG0697">
    <property type="taxonomic scope" value="Bacteria"/>
</dbReference>
<reference evidence="5 6" key="1">
    <citation type="journal article" date="2011" name="J. Bacteriol.">
        <title>Genome sequence of Brevibacillus laterosporus LMG 15441, a pathogen of invertebrates.</title>
        <authorList>
            <person name="Djukic M."/>
            <person name="Poehlein A."/>
            <person name="Thurmer A."/>
            <person name="Daniel R."/>
        </authorList>
    </citation>
    <scope>NUCLEOTIDE SEQUENCE [LARGE SCALE GENOMIC DNA]</scope>
    <source>
        <strain evidence="5 6">LMG 15441</strain>
    </source>
</reference>
<dbReference type="SUPFAM" id="SSF103481">
    <property type="entry name" value="Multidrug resistance efflux transporter EmrE"/>
    <property type="match status" value="1"/>
</dbReference>
<evidence type="ECO:0000313" key="6">
    <source>
        <dbReference type="Proteomes" id="UP000005850"/>
    </source>
</evidence>
<dbReference type="EMBL" id="CP007806">
    <property type="protein sequence ID" value="AIG28239.1"/>
    <property type="molecule type" value="Genomic_DNA"/>
</dbReference>
<feature type="transmembrane region" description="Helical" evidence="3">
    <location>
        <begin position="266"/>
        <end position="285"/>
    </location>
</feature>
<feature type="domain" description="EamA" evidence="4">
    <location>
        <begin position="3"/>
        <end position="134"/>
    </location>
</feature>
<keyword evidence="3" id="KW-0812">Transmembrane</keyword>
<dbReference type="STRING" id="1042163.BRLA_c039560"/>
<dbReference type="HOGENOM" id="CLU_033863_6_0_9"/>
<gene>
    <name evidence="5" type="ORF">BRLA_c039560</name>
</gene>
<feature type="transmembrane region" description="Helical" evidence="3">
    <location>
        <begin position="90"/>
        <end position="109"/>
    </location>
</feature>
<evidence type="ECO:0000256" key="3">
    <source>
        <dbReference type="SAM" id="Phobius"/>
    </source>
</evidence>
<dbReference type="PANTHER" id="PTHR22911:SF137">
    <property type="entry name" value="SOLUTE CARRIER FAMILY 35 MEMBER G2-RELATED"/>
    <property type="match status" value="1"/>
</dbReference>
<dbReference type="Proteomes" id="UP000005850">
    <property type="component" value="Chromosome"/>
</dbReference>
<dbReference type="Pfam" id="PF00892">
    <property type="entry name" value="EamA"/>
    <property type="match status" value="2"/>
</dbReference>
<feature type="transmembrane region" description="Helical" evidence="3">
    <location>
        <begin position="239"/>
        <end position="260"/>
    </location>
</feature>
<sequence>MLKYALLVFLGACSYGGLSTIIKLGMKEGFQVSQLVGSQFFIGWLLLILLTLLFNRKRVPVRSILQLIAGGFALSGTTIFYNLSVAELPASIAVVLLFQFTWIGVLLEAIVDRKKPSKEKIFSIVVLLMGTALAGGLLERGFESLSLAGILYGLLSAVTFALYIFASGRLGLDVPVFTKSLTMVTTAVIVVFTVFSPSFLVDGALGQGLWMYGLALSSLGIIIPVVFFSIGVPKVGSGLGTILGAAELPAAVIASVTVLGEHVSTLQWSGILLILLGIAIPPLMLNKKQTRQAKAAVH</sequence>
<dbReference type="PANTHER" id="PTHR22911">
    <property type="entry name" value="ACYL-MALONYL CONDENSING ENZYME-RELATED"/>
    <property type="match status" value="1"/>
</dbReference>
<feature type="transmembrane region" description="Helical" evidence="3">
    <location>
        <begin position="35"/>
        <end position="55"/>
    </location>
</feature>
<proteinExistence type="inferred from homology"/>
<protein>
    <submittedName>
        <fullName evidence="5">Carboxylate/amino acid/amine transporter</fullName>
    </submittedName>
</protein>
<organism evidence="5 6">
    <name type="scientific">Brevibacillus laterosporus LMG 15441</name>
    <dbReference type="NCBI Taxonomy" id="1042163"/>
    <lineage>
        <taxon>Bacteria</taxon>
        <taxon>Bacillati</taxon>
        <taxon>Bacillota</taxon>
        <taxon>Bacilli</taxon>
        <taxon>Bacillales</taxon>
        <taxon>Paenibacillaceae</taxon>
        <taxon>Brevibacillus</taxon>
    </lineage>
</organism>
<feature type="transmembrane region" description="Helical" evidence="3">
    <location>
        <begin position="67"/>
        <end position="84"/>
    </location>
</feature>
<feature type="domain" description="EamA" evidence="4">
    <location>
        <begin position="148"/>
        <end position="280"/>
    </location>
</feature>
<keyword evidence="6" id="KW-1185">Reference proteome</keyword>
<feature type="transmembrane region" description="Helical" evidence="3">
    <location>
        <begin position="209"/>
        <end position="232"/>
    </location>
</feature>
<evidence type="ECO:0000256" key="1">
    <source>
        <dbReference type="ARBA" id="ARBA00004127"/>
    </source>
</evidence>
<feature type="transmembrane region" description="Helical" evidence="3">
    <location>
        <begin position="121"/>
        <end position="138"/>
    </location>
</feature>
<evidence type="ECO:0000256" key="2">
    <source>
        <dbReference type="ARBA" id="ARBA00007362"/>
    </source>
</evidence>
<evidence type="ECO:0000313" key="5">
    <source>
        <dbReference type="EMBL" id="AIG28239.1"/>
    </source>
</evidence>
<dbReference type="AlphaFoldDB" id="A0A075R8Q0"/>
<accession>A0A075R8Q0</accession>